<keyword evidence="2" id="KW-1185">Reference proteome</keyword>
<sequence length="172" mass="20123">MSIKYKNGDDVSDSIGLLISILVRYPEVGTINFDPQSHELRLTFIMAGILDHNDFTGFNQIITDSINIYHQLERIKPQVFSTEWHQNDQYTILDVKRDVDTLSRHEISFIVELFQTHFENSLIIDNNDDVWEEDLQIQEELIGHMLENLKNGMPDKKLIAYREEGKVLVFNK</sequence>
<dbReference type="EMBL" id="CP017634">
    <property type="protein sequence ID" value="ATW24231.1"/>
    <property type="molecule type" value="Genomic_DNA"/>
</dbReference>
<protein>
    <submittedName>
        <fullName evidence="1">Uncharacterized protein</fullName>
    </submittedName>
</protein>
<dbReference type="OrthoDB" id="2381281at2"/>
<evidence type="ECO:0000313" key="1">
    <source>
        <dbReference type="EMBL" id="ATW24231.1"/>
    </source>
</evidence>
<gene>
    <name evidence="1" type="ORF">DCMF_05015</name>
</gene>
<accession>A0A3G1KP26</accession>
<dbReference type="Proteomes" id="UP000323521">
    <property type="component" value="Chromosome"/>
</dbReference>
<reference evidence="1 2" key="1">
    <citation type="submission" date="2016-10" db="EMBL/GenBank/DDBJ databases">
        <title>Complete Genome Sequence of Peptococcaceae strain DCMF.</title>
        <authorList>
            <person name="Edwards R.J."/>
            <person name="Holland S.I."/>
            <person name="Deshpande N.P."/>
            <person name="Wong Y.K."/>
            <person name="Ertan H."/>
            <person name="Manefield M."/>
            <person name="Russell T.L."/>
            <person name="Lee M.J."/>
        </authorList>
    </citation>
    <scope>NUCLEOTIDE SEQUENCE [LARGE SCALE GENOMIC DNA]</scope>
    <source>
        <strain evidence="1 2">DCMF</strain>
    </source>
</reference>
<organism evidence="1 2">
    <name type="scientific">Formimonas warabiya</name>
    <dbReference type="NCBI Taxonomy" id="1761012"/>
    <lineage>
        <taxon>Bacteria</taxon>
        <taxon>Bacillati</taxon>
        <taxon>Bacillota</taxon>
        <taxon>Clostridia</taxon>
        <taxon>Eubacteriales</taxon>
        <taxon>Peptococcaceae</taxon>
        <taxon>Candidatus Formimonas</taxon>
    </lineage>
</organism>
<proteinExistence type="predicted"/>
<evidence type="ECO:0000313" key="2">
    <source>
        <dbReference type="Proteomes" id="UP000323521"/>
    </source>
</evidence>
<dbReference type="AlphaFoldDB" id="A0A3G1KP26"/>
<dbReference type="KEGG" id="fwa:DCMF_05015"/>
<name>A0A3G1KP26_FORW1</name>